<sequence>MDQPLDRMIRATLPYRRERAAHLGWGLNLDEPERMRGELVLLLGRWDPGRLRDLLTSIRMLTPARTPLGGAMNPLWEIIDHLWRLGLPPTEFESWLRWVYGGNLAEMTEHWWMPHLRLLHPDGTAAREAARALGITEPADRLVYRWVERTWRPPLFPVQHLIPRDMSHLTALFADDPLPITPGISYEVAALLAHGWTPEQVRREARTGPPHGLDGMYRRLVALRYIPARAFDGWRDVLTPAGASAHERLRRLYAAPALRQLVAVWEATRIPAVLQPWCAGAGLTPEEAVEMNARGALDLETLRTLTALHR</sequence>
<dbReference type="RefSeq" id="WP_208467183.1">
    <property type="nucleotide sequence ID" value="NZ_JAGFNS010000006.1"/>
</dbReference>
<proteinExistence type="predicted"/>
<reference evidence="1 2" key="1">
    <citation type="submission" date="2021-03" db="EMBL/GenBank/DDBJ databases">
        <title>Actinoplanes flavus sp. nov., a novel actinomycete isolated from Coconut Palm rhizosphere soil.</title>
        <authorList>
            <person name="Luo X."/>
        </authorList>
    </citation>
    <scope>NUCLEOTIDE SEQUENCE [LARGE SCALE GENOMIC DNA]</scope>
    <source>
        <strain evidence="1 2">NEAU-H7</strain>
    </source>
</reference>
<comment type="caution">
    <text evidence="1">The sequence shown here is derived from an EMBL/GenBank/DDBJ whole genome shotgun (WGS) entry which is preliminary data.</text>
</comment>
<evidence type="ECO:0000313" key="2">
    <source>
        <dbReference type="Proteomes" id="UP000679690"/>
    </source>
</evidence>
<accession>A0ABS3UGT0</accession>
<organism evidence="1 2">
    <name type="scientific">Actinoplanes flavus</name>
    <dbReference type="NCBI Taxonomy" id="2820290"/>
    <lineage>
        <taxon>Bacteria</taxon>
        <taxon>Bacillati</taxon>
        <taxon>Actinomycetota</taxon>
        <taxon>Actinomycetes</taxon>
        <taxon>Micromonosporales</taxon>
        <taxon>Micromonosporaceae</taxon>
        <taxon>Actinoplanes</taxon>
    </lineage>
</organism>
<keyword evidence="2" id="KW-1185">Reference proteome</keyword>
<protein>
    <submittedName>
        <fullName evidence="1">Uncharacterized protein</fullName>
    </submittedName>
</protein>
<dbReference type="Proteomes" id="UP000679690">
    <property type="component" value="Unassembled WGS sequence"/>
</dbReference>
<name>A0ABS3UGT0_9ACTN</name>
<evidence type="ECO:0000313" key="1">
    <source>
        <dbReference type="EMBL" id="MBO3737977.1"/>
    </source>
</evidence>
<dbReference type="EMBL" id="JAGFNS010000006">
    <property type="protein sequence ID" value="MBO3737977.1"/>
    <property type="molecule type" value="Genomic_DNA"/>
</dbReference>
<gene>
    <name evidence="1" type="ORF">J5X75_10630</name>
</gene>